<keyword evidence="3" id="KW-1185">Reference proteome</keyword>
<dbReference type="PANTHER" id="PTHR46628:SF1">
    <property type="entry name" value="PIRNA BIOGENESIS PROTEIN EXD1"/>
    <property type="match status" value="1"/>
</dbReference>
<comment type="caution">
    <text evidence="2">The sequence shown here is derived from an EMBL/GenBank/DDBJ whole genome shotgun (WGS) entry which is preliminary data.</text>
</comment>
<keyword evidence="2" id="KW-0269">Exonuclease</keyword>
<dbReference type="GO" id="GO:0003676">
    <property type="term" value="F:nucleic acid binding"/>
    <property type="evidence" value="ECO:0007669"/>
    <property type="project" value="InterPro"/>
</dbReference>
<dbReference type="Proteomes" id="UP000292052">
    <property type="component" value="Unassembled WGS sequence"/>
</dbReference>
<dbReference type="GO" id="GO:0034587">
    <property type="term" value="P:piRNA processing"/>
    <property type="evidence" value="ECO:0007669"/>
    <property type="project" value="TreeGrafter"/>
</dbReference>
<dbReference type="SMART" id="SM00474">
    <property type="entry name" value="35EXOc"/>
    <property type="match status" value="1"/>
</dbReference>
<dbReference type="OrthoDB" id="26838at2759"/>
<dbReference type="EMBL" id="QDEB01076569">
    <property type="protein sequence ID" value="RZC34809.1"/>
    <property type="molecule type" value="Genomic_DNA"/>
</dbReference>
<proteinExistence type="predicted"/>
<dbReference type="Pfam" id="PF01612">
    <property type="entry name" value="DNA_pol_A_exo1"/>
    <property type="match status" value="1"/>
</dbReference>
<feature type="domain" description="3'-5' exonuclease" evidence="1">
    <location>
        <begin position="114"/>
        <end position="292"/>
    </location>
</feature>
<dbReference type="InterPro" id="IPR036397">
    <property type="entry name" value="RNaseH_sf"/>
</dbReference>
<dbReference type="PANTHER" id="PTHR46628">
    <property type="entry name" value="PIRNA BIOGENESIS PROTEIN EXD1"/>
    <property type="match status" value="1"/>
</dbReference>
<dbReference type="STRING" id="1661398.A0A482VQY0"/>
<accession>A0A482VQY0</accession>
<dbReference type="InterPro" id="IPR002562">
    <property type="entry name" value="3'-5'_exonuclease_dom"/>
</dbReference>
<dbReference type="InterPro" id="IPR052144">
    <property type="entry name" value="piRNA_biogenesis_EXD1"/>
</dbReference>
<dbReference type="SUPFAM" id="SSF53098">
    <property type="entry name" value="Ribonuclease H-like"/>
    <property type="match status" value="1"/>
</dbReference>
<name>A0A482VQY0_ASBVE</name>
<keyword evidence="2" id="KW-0540">Nuclease</keyword>
<organism evidence="2 3">
    <name type="scientific">Asbolus verrucosus</name>
    <name type="common">Desert ironclad beetle</name>
    <dbReference type="NCBI Taxonomy" id="1661398"/>
    <lineage>
        <taxon>Eukaryota</taxon>
        <taxon>Metazoa</taxon>
        <taxon>Ecdysozoa</taxon>
        <taxon>Arthropoda</taxon>
        <taxon>Hexapoda</taxon>
        <taxon>Insecta</taxon>
        <taxon>Pterygota</taxon>
        <taxon>Neoptera</taxon>
        <taxon>Endopterygota</taxon>
        <taxon>Coleoptera</taxon>
        <taxon>Polyphaga</taxon>
        <taxon>Cucujiformia</taxon>
        <taxon>Tenebrionidae</taxon>
        <taxon>Pimeliinae</taxon>
        <taxon>Asbolus</taxon>
    </lineage>
</organism>
<gene>
    <name evidence="2" type="ORF">BDFB_002807</name>
</gene>
<evidence type="ECO:0000313" key="2">
    <source>
        <dbReference type="EMBL" id="RZC34809.1"/>
    </source>
</evidence>
<evidence type="ECO:0000313" key="3">
    <source>
        <dbReference type="Proteomes" id="UP000292052"/>
    </source>
</evidence>
<dbReference type="InterPro" id="IPR012337">
    <property type="entry name" value="RNaseH-like_sf"/>
</dbReference>
<protein>
    <submittedName>
        <fullName evidence="2">Exonuclease 3'-5' domain-containing protein 1</fullName>
    </submittedName>
</protein>
<sequence>MALVREISLMAINVKPGDRVIIEIRSLEVFEGNAEYVSPESIELRNIYCQTTDTQYEGNMSFYRDEVVSIAHIVDCLTNEASSCENEESFDVSKKIKLSSGEFMRLKEMTLQYIFIDVFDRKFKDAVEVLSNRESIGVVGLGNTFRRGKPLSLLVMSDFKQVYIFDLFCLVDLRNLKDILESEYIIKVVHEGTALFDCLYHKYGVEMKNIFDTQVVDTIRSKEEENIDIKRDISQCLAHHFNFPLALLAAAVDDINDKTWLERPVIKSNKIKAAQLVTYLLTLRDHLMKKILQEYNETTQRQYNKFKTISDM</sequence>
<dbReference type="GO" id="GO:0008408">
    <property type="term" value="F:3'-5' exonuclease activity"/>
    <property type="evidence" value="ECO:0007669"/>
    <property type="project" value="InterPro"/>
</dbReference>
<feature type="non-terminal residue" evidence="2">
    <location>
        <position position="312"/>
    </location>
</feature>
<dbReference type="AlphaFoldDB" id="A0A482VQY0"/>
<dbReference type="GO" id="GO:1990923">
    <property type="term" value="C:PET complex"/>
    <property type="evidence" value="ECO:0007669"/>
    <property type="project" value="TreeGrafter"/>
</dbReference>
<keyword evidence="2" id="KW-0378">Hydrolase</keyword>
<reference evidence="2 3" key="1">
    <citation type="submission" date="2017-03" db="EMBL/GenBank/DDBJ databases">
        <title>Genome of the blue death feigning beetle - Asbolus verrucosus.</title>
        <authorList>
            <person name="Rider S.D."/>
        </authorList>
    </citation>
    <scope>NUCLEOTIDE SEQUENCE [LARGE SCALE GENOMIC DNA]</scope>
    <source>
        <strain evidence="2">Butters</strain>
        <tissue evidence="2">Head and leg muscle</tissue>
    </source>
</reference>
<evidence type="ECO:0000259" key="1">
    <source>
        <dbReference type="SMART" id="SM00474"/>
    </source>
</evidence>
<dbReference type="Gene3D" id="3.30.420.10">
    <property type="entry name" value="Ribonuclease H-like superfamily/Ribonuclease H"/>
    <property type="match status" value="1"/>
</dbReference>